<dbReference type="GeneID" id="14891001"/>
<accession>A0A0A1UAE8</accession>
<dbReference type="GO" id="GO:0006906">
    <property type="term" value="P:vesicle fusion"/>
    <property type="evidence" value="ECO:0007669"/>
    <property type="project" value="TreeGrafter"/>
</dbReference>
<dbReference type="InterPro" id="IPR023601">
    <property type="entry name" value="Golgi_SNAP_su1"/>
</dbReference>
<dbReference type="RefSeq" id="XP_004258784.1">
    <property type="nucleotide sequence ID" value="XM_004258736.1"/>
</dbReference>
<dbReference type="PANTHER" id="PTHR21094:SF2">
    <property type="entry name" value="GOLGI SNAP RECEPTOR COMPLEX MEMBER 1"/>
    <property type="match status" value="1"/>
</dbReference>
<dbReference type="KEGG" id="eiv:EIN_388070"/>
<dbReference type="GO" id="GO:0005797">
    <property type="term" value="C:Golgi medial cisterna"/>
    <property type="evidence" value="ECO:0007669"/>
    <property type="project" value="TreeGrafter"/>
</dbReference>
<comment type="similarity">
    <text evidence="2">Belongs to the GOSR1 family.</text>
</comment>
<dbReference type="VEuPathDB" id="AmoebaDB:EIN_388070"/>
<evidence type="ECO:0000256" key="5">
    <source>
        <dbReference type="ARBA" id="ARBA00022927"/>
    </source>
</evidence>
<keyword evidence="7" id="KW-0333">Golgi apparatus</keyword>
<evidence type="ECO:0000256" key="6">
    <source>
        <dbReference type="ARBA" id="ARBA00022989"/>
    </source>
</evidence>
<evidence type="ECO:0000256" key="7">
    <source>
        <dbReference type="ARBA" id="ARBA00023034"/>
    </source>
</evidence>
<evidence type="ECO:0000256" key="4">
    <source>
        <dbReference type="ARBA" id="ARBA00022692"/>
    </source>
</evidence>
<name>A0A0A1UAE8_ENTIV</name>
<proteinExistence type="inferred from homology"/>
<dbReference type="OrthoDB" id="422156at2759"/>
<dbReference type="OMA" id="CISWHQC"/>
<keyword evidence="4 9" id="KW-0812">Transmembrane</keyword>
<sequence length="111" mass="12714">MSGMSDNNIIQGDSGKFTKEQELLWEEKDALNRSHALADILIDQAFEDNASMDRQTSSMNRVNDRMSQYKGSLLDSDRITKCISWHQCKNTIVLALVCALCVFFLIWYAFL</sequence>
<dbReference type="GO" id="GO:0005484">
    <property type="term" value="F:SNAP receptor activity"/>
    <property type="evidence" value="ECO:0007669"/>
    <property type="project" value="TreeGrafter"/>
</dbReference>
<dbReference type="GO" id="GO:0006888">
    <property type="term" value="P:endoplasmic reticulum to Golgi vesicle-mediated transport"/>
    <property type="evidence" value="ECO:0007669"/>
    <property type="project" value="InterPro"/>
</dbReference>
<protein>
    <submittedName>
        <fullName evidence="10">Uncharacterized protein</fullName>
    </submittedName>
</protein>
<evidence type="ECO:0000256" key="3">
    <source>
        <dbReference type="ARBA" id="ARBA00022448"/>
    </source>
</evidence>
<comment type="subcellular location">
    <subcellularLocation>
        <location evidence="1">Golgi apparatus membrane</location>
        <topology evidence="1">Single-pass type IV membrane protein</topology>
    </subcellularLocation>
</comment>
<reference evidence="10 11" key="1">
    <citation type="submission" date="2012-10" db="EMBL/GenBank/DDBJ databases">
        <authorList>
            <person name="Zafar N."/>
            <person name="Inman J."/>
            <person name="Hall N."/>
            <person name="Lorenzi H."/>
            <person name="Caler E."/>
        </authorList>
    </citation>
    <scope>NUCLEOTIDE SEQUENCE [LARGE SCALE GENOMIC DNA]</scope>
    <source>
        <strain evidence="10 11">IP1</strain>
    </source>
</reference>
<dbReference type="EMBL" id="KB206398">
    <property type="protein sequence ID" value="ELP92013.1"/>
    <property type="molecule type" value="Genomic_DNA"/>
</dbReference>
<gene>
    <name evidence="10" type="ORF">EIN_388070</name>
</gene>
<dbReference type="GO" id="GO:0005801">
    <property type="term" value="C:cis-Golgi network"/>
    <property type="evidence" value="ECO:0007669"/>
    <property type="project" value="InterPro"/>
</dbReference>
<dbReference type="GO" id="GO:0015031">
    <property type="term" value="P:protein transport"/>
    <property type="evidence" value="ECO:0007669"/>
    <property type="project" value="UniProtKB-KW"/>
</dbReference>
<dbReference type="AlphaFoldDB" id="A0A0A1UAE8"/>
<dbReference type="Proteomes" id="UP000014680">
    <property type="component" value="Unassembled WGS sequence"/>
</dbReference>
<keyword evidence="11" id="KW-1185">Reference proteome</keyword>
<evidence type="ECO:0000313" key="10">
    <source>
        <dbReference type="EMBL" id="ELP92013.1"/>
    </source>
</evidence>
<feature type="transmembrane region" description="Helical" evidence="9">
    <location>
        <begin position="91"/>
        <end position="110"/>
    </location>
</feature>
<dbReference type="PANTHER" id="PTHR21094">
    <property type="entry name" value="GOS-28 SNARE- RELATED"/>
    <property type="match status" value="1"/>
</dbReference>
<evidence type="ECO:0000313" key="11">
    <source>
        <dbReference type="Proteomes" id="UP000014680"/>
    </source>
</evidence>
<keyword evidence="5" id="KW-0653">Protein transport</keyword>
<evidence type="ECO:0000256" key="8">
    <source>
        <dbReference type="ARBA" id="ARBA00023136"/>
    </source>
</evidence>
<dbReference type="GO" id="GO:0031201">
    <property type="term" value="C:SNARE complex"/>
    <property type="evidence" value="ECO:0007669"/>
    <property type="project" value="TreeGrafter"/>
</dbReference>
<evidence type="ECO:0000256" key="2">
    <source>
        <dbReference type="ARBA" id="ARBA00008473"/>
    </source>
</evidence>
<organism evidence="10 11">
    <name type="scientific">Entamoeba invadens IP1</name>
    <dbReference type="NCBI Taxonomy" id="370355"/>
    <lineage>
        <taxon>Eukaryota</taxon>
        <taxon>Amoebozoa</taxon>
        <taxon>Evosea</taxon>
        <taxon>Archamoebae</taxon>
        <taxon>Mastigamoebida</taxon>
        <taxon>Entamoebidae</taxon>
        <taxon>Entamoeba</taxon>
    </lineage>
</organism>
<evidence type="ECO:0000256" key="1">
    <source>
        <dbReference type="ARBA" id="ARBA00004409"/>
    </source>
</evidence>
<dbReference type="GO" id="GO:0000139">
    <property type="term" value="C:Golgi membrane"/>
    <property type="evidence" value="ECO:0007669"/>
    <property type="project" value="UniProtKB-SubCell"/>
</dbReference>
<keyword evidence="6 9" id="KW-1133">Transmembrane helix</keyword>
<evidence type="ECO:0000256" key="9">
    <source>
        <dbReference type="SAM" id="Phobius"/>
    </source>
</evidence>
<dbReference type="GO" id="GO:0048219">
    <property type="term" value="P:inter-Golgi cisterna vesicle-mediated transport"/>
    <property type="evidence" value="ECO:0007669"/>
    <property type="project" value="TreeGrafter"/>
</dbReference>
<keyword evidence="3" id="KW-0813">Transport</keyword>
<keyword evidence="8 9" id="KW-0472">Membrane</keyword>